<accession>A0A9P4M9P2</accession>
<reference evidence="3" key="1">
    <citation type="journal article" date="2020" name="Stud. Mycol.">
        <title>101 Dothideomycetes genomes: a test case for predicting lifestyles and emergence of pathogens.</title>
        <authorList>
            <person name="Haridas S."/>
            <person name="Albert R."/>
            <person name="Binder M."/>
            <person name="Bloem J."/>
            <person name="Labutti K."/>
            <person name="Salamov A."/>
            <person name="Andreopoulos B."/>
            <person name="Baker S."/>
            <person name="Barry K."/>
            <person name="Bills G."/>
            <person name="Bluhm B."/>
            <person name="Cannon C."/>
            <person name="Castanera R."/>
            <person name="Culley D."/>
            <person name="Daum C."/>
            <person name="Ezra D."/>
            <person name="Gonzalez J."/>
            <person name="Henrissat B."/>
            <person name="Kuo A."/>
            <person name="Liang C."/>
            <person name="Lipzen A."/>
            <person name="Lutzoni F."/>
            <person name="Magnuson J."/>
            <person name="Mondo S."/>
            <person name="Nolan M."/>
            <person name="Ohm R."/>
            <person name="Pangilinan J."/>
            <person name="Park H.-J."/>
            <person name="Ramirez L."/>
            <person name="Alfaro M."/>
            <person name="Sun H."/>
            <person name="Tritt A."/>
            <person name="Yoshinaga Y."/>
            <person name="Zwiers L.-H."/>
            <person name="Turgeon B."/>
            <person name="Goodwin S."/>
            <person name="Spatafora J."/>
            <person name="Crous P."/>
            <person name="Grigoriev I."/>
        </authorList>
    </citation>
    <scope>NUCLEOTIDE SEQUENCE</scope>
    <source>
        <strain evidence="3">CBS 133067</strain>
    </source>
</reference>
<dbReference type="InterPro" id="IPR053008">
    <property type="entry name" value="Phomopsin_biosynth_assoc"/>
</dbReference>
<evidence type="ECO:0000256" key="2">
    <source>
        <dbReference type="SAM" id="Phobius"/>
    </source>
</evidence>
<dbReference type="OrthoDB" id="3501153at2759"/>
<dbReference type="Proteomes" id="UP000799772">
    <property type="component" value="Unassembled WGS sequence"/>
</dbReference>
<protein>
    <submittedName>
        <fullName evidence="3">Uncharacterized protein</fullName>
    </submittedName>
</protein>
<feature type="region of interest" description="Disordered" evidence="1">
    <location>
        <begin position="86"/>
        <end position="129"/>
    </location>
</feature>
<dbReference type="EMBL" id="ML978122">
    <property type="protein sequence ID" value="KAF2102911.1"/>
    <property type="molecule type" value="Genomic_DNA"/>
</dbReference>
<feature type="compositionally biased region" description="Low complexity" evidence="1">
    <location>
        <begin position="86"/>
        <end position="97"/>
    </location>
</feature>
<dbReference type="PANTHER" id="PTHR35896">
    <property type="entry name" value="IG-LIKE DOMAIN-CONTAINING PROTEIN"/>
    <property type="match status" value="1"/>
</dbReference>
<dbReference type="AlphaFoldDB" id="A0A9P4M9P2"/>
<sequence>MAILNLFSPMKGNLRGLNLSYHQISPDGEPGQQLLHEQEKEDIENGFDEKFEKAQQWRKLFASIIALASVAILLAFVGYCFLGHTSTSSHESTTPTSAVESNLDDSRPPIGSPQGHSNSTDEPEFESDKANSEMFSSWKDCGSNAEQARSKGCHFDSMLSVWLHEDCRDTELMERYLSKGQYQWFRDISFESEIPDEEFRRGEHAAAVVRLDFHYAHCAYLWEMQMKAWTSGKPIVQSLFSYGHSVHCAGYLTEHSIPSNITKLAVGFDRCGFPDDSHRR</sequence>
<organism evidence="3 4">
    <name type="scientific">Rhizodiscina lignyota</name>
    <dbReference type="NCBI Taxonomy" id="1504668"/>
    <lineage>
        <taxon>Eukaryota</taxon>
        <taxon>Fungi</taxon>
        <taxon>Dikarya</taxon>
        <taxon>Ascomycota</taxon>
        <taxon>Pezizomycotina</taxon>
        <taxon>Dothideomycetes</taxon>
        <taxon>Pleosporomycetidae</taxon>
        <taxon>Aulographales</taxon>
        <taxon>Rhizodiscinaceae</taxon>
        <taxon>Rhizodiscina</taxon>
    </lineage>
</organism>
<evidence type="ECO:0000313" key="3">
    <source>
        <dbReference type="EMBL" id="KAF2102911.1"/>
    </source>
</evidence>
<keyword evidence="2" id="KW-1133">Transmembrane helix</keyword>
<feature type="transmembrane region" description="Helical" evidence="2">
    <location>
        <begin position="60"/>
        <end position="79"/>
    </location>
</feature>
<comment type="caution">
    <text evidence="3">The sequence shown here is derived from an EMBL/GenBank/DDBJ whole genome shotgun (WGS) entry which is preliminary data.</text>
</comment>
<evidence type="ECO:0000256" key="1">
    <source>
        <dbReference type="SAM" id="MobiDB-lite"/>
    </source>
</evidence>
<dbReference type="PANTHER" id="PTHR35896:SF3">
    <property type="entry name" value="MAJOR FACILITATOR SUPERFAMILY TRANSPORTER"/>
    <property type="match status" value="1"/>
</dbReference>
<keyword evidence="2" id="KW-0472">Membrane</keyword>
<name>A0A9P4M9P2_9PEZI</name>
<evidence type="ECO:0000313" key="4">
    <source>
        <dbReference type="Proteomes" id="UP000799772"/>
    </source>
</evidence>
<keyword evidence="2" id="KW-0812">Transmembrane</keyword>
<keyword evidence="4" id="KW-1185">Reference proteome</keyword>
<proteinExistence type="predicted"/>
<gene>
    <name evidence="3" type="ORF">NA57DRAFT_71896</name>
</gene>